<reference evidence="2 3" key="1">
    <citation type="journal article" date="2015" name="Nature">
        <title>rRNA introns, odd ribosomes, and small enigmatic genomes across a large radiation of phyla.</title>
        <authorList>
            <person name="Brown C.T."/>
            <person name="Hug L.A."/>
            <person name="Thomas B.C."/>
            <person name="Sharon I."/>
            <person name="Castelle C.J."/>
            <person name="Singh A."/>
            <person name="Wilkins M.J."/>
            <person name="Williams K.H."/>
            <person name="Banfield J.F."/>
        </authorList>
    </citation>
    <scope>NUCLEOTIDE SEQUENCE [LARGE SCALE GENOMIC DNA]</scope>
</reference>
<evidence type="ECO:0000259" key="1">
    <source>
        <dbReference type="PROSITE" id="PS50197"/>
    </source>
</evidence>
<dbReference type="EMBL" id="LBWR01000001">
    <property type="protein sequence ID" value="KKR12707.1"/>
    <property type="molecule type" value="Genomic_DNA"/>
</dbReference>
<gene>
    <name evidence="2" type="ORF">UT41_C0001G0251</name>
</gene>
<sequence>MVRVNVQAVADEVVKKRIAALAEIIASSTHKDSVMVAAFNLAGIGTKQSSNALMYLIEQTKDPVLREVMAASLITFSPHRNDYKERLHSKFSAAFVIDAFAAIEDIAPALRETLLWQEITTAIEQSLGGPGD</sequence>
<name>A0A0G0RGE9_9BACT</name>
<organism evidence="2 3">
    <name type="scientific">Candidatus Wolfebacteria bacterium GW2011_GWC2_39_22</name>
    <dbReference type="NCBI Taxonomy" id="1619013"/>
    <lineage>
        <taxon>Bacteria</taxon>
        <taxon>Candidatus Wolfeibacteriota</taxon>
    </lineage>
</organism>
<protein>
    <recommendedName>
        <fullName evidence="1">BEACH domain-containing protein</fullName>
    </recommendedName>
</protein>
<evidence type="ECO:0000313" key="3">
    <source>
        <dbReference type="Proteomes" id="UP000034665"/>
    </source>
</evidence>
<dbReference type="AlphaFoldDB" id="A0A0G0RGE9"/>
<dbReference type="PROSITE" id="PS50197">
    <property type="entry name" value="BEACH"/>
    <property type="match status" value="1"/>
</dbReference>
<dbReference type="Proteomes" id="UP000034665">
    <property type="component" value="Unassembled WGS sequence"/>
</dbReference>
<evidence type="ECO:0000313" key="2">
    <source>
        <dbReference type="EMBL" id="KKR12707.1"/>
    </source>
</evidence>
<accession>A0A0G0RGE9</accession>
<comment type="caution">
    <text evidence="2">The sequence shown here is derived from an EMBL/GenBank/DDBJ whole genome shotgun (WGS) entry which is preliminary data.</text>
</comment>
<dbReference type="InterPro" id="IPR000409">
    <property type="entry name" value="BEACH_dom"/>
</dbReference>
<proteinExistence type="predicted"/>
<feature type="domain" description="BEACH" evidence="1">
    <location>
        <begin position="1"/>
        <end position="91"/>
    </location>
</feature>